<gene>
    <name evidence="1" type="ORF">P775_07910</name>
</gene>
<sequence length="211" mass="22638">MKLITDIQGDIRAMMKQELEAAERAVTAGVSEAASGLQIAWRGQITGAALGQGLANSIRKKLYPTTGASIRAAAVVYSNASKVVDAFDRGTLIRTKNGFWLALPTAAAGKKGVGNKRITPGGWEQRTGQRLRFVYRRGQPSLLVAETRLNSKGRAVASKSKTGHGVATVPIFLLVPQVKLPKRLSLEGPAREAEARLPGLIVANWKEEQLD</sequence>
<keyword evidence="2" id="KW-1185">Reference proteome</keyword>
<dbReference type="EMBL" id="AWWI01000059">
    <property type="protein sequence ID" value="PIL20741.1"/>
    <property type="molecule type" value="Genomic_DNA"/>
</dbReference>
<evidence type="ECO:0000313" key="1">
    <source>
        <dbReference type="EMBL" id="PIL20741.1"/>
    </source>
</evidence>
<reference evidence="1 2" key="1">
    <citation type="submission" date="2013-09" db="EMBL/GenBank/DDBJ databases">
        <title>Genome sequencing of Phaeobacter antarcticus sp. nov. SM1211.</title>
        <authorList>
            <person name="Zhang X.-Y."/>
            <person name="Liu C."/>
            <person name="Chen X.-L."/>
            <person name="Xie B.-B."/>
            <person name="Qin Q.-L."/>
            <person name="Rong J.-C."/>
            <person name="Zhang Y.-Z."/>
        </authorList>
    </citation>
    <scope>NUCLEOTIDE SEQUENCE [LARGE SCALE GENOMIC DNA]</scope>
    <source>
        <strain evidence="1 2">SM1211</strain>
    </source>
</reference>
<dbReference type="RefSeq" id="WP_099910400.1">
    <property type="nucleotide sequence ID" value="NZ_AWWI01000059.1"/>
</dbReference>
<dbReference type="InterPro" id="IPR045622">
    <property type="entry name" value="DUF6441"/>
</dbReference>
<accession>A0A2G8RH64</accession>
<dbReference type="AlphaFoldDB" id="A0A2G8RH64"/>
<name>A0A2G8RH64_9RHOB</name>
<dbReference type="OrthoDB" id="7571212at2"/>
<evidence type="ECO:0000313" key="2">
    <source>
        <dbReference type="Proteomes" id="UP000231259"/>
    </source>
</evidence>
<organism evidence="1 2">
    <name type="scientific">Puniceibacterium antarcticum</name>
    <dbReference type="NCBI Taxonomy" id="1206336"/>
    <lineage>
        <taxon>Bacteria</taxon>
        <taxon>Pseudomonadati</taxon>
        <taxon>Pseudomonadota</taxon>
        <taxon>Alphaproteobacteria</taxon>
        <taxon>Rhodobacterales</taxon>
        <taxon>Paracoccaceae</taxon>
        <taxon>Puniceibacterium</taxon>
    </lineage>
</organism>
<dbReference type="Proteomes" id="UP000231259">
    <property type="component" value="Unassembled WGS sequence"/>
</dbReference>
<proteinExistence type="predicted"/>
<comment type="caution">
    <text evidence="1">The sequence shown here is derived from an EMBL/GenBank/DDBJ whole genome shotgun (WGS) entry which is preliminary data.</text>
</comment>
<protein>
    <submittedName>
        <fullName evidence="1">Uncharacterized protein</fullName>
    </submittedName>
</protein>
<dbReference type="Pfam" id="PF20039">
    <property type="entry name" value="DUF6441"/>
    <property type="match status" value="1"/>
</dbReference>